<protein>
    <submittedName>
        <fullName evidence="2">Bromo domain-containing protein</fullName>
    </submittedName>
</protein>
<sequence>MFVPAHRMQLARSGEGVERHGREWRESRRRGLSRSVHVCPFDPVVFWTCFVEGFVLHCGFLFGFPCLLMPSDGGSRVRCRLFSASIPNTIEKDFNMEFPLDVLILLMFLFSDFTLRGEMIGTTADHVIYHYGFADIEIPYPSPDLKTVTYDEYYERDDIFDRNNQVYKGEV</sequence>
<dbReference type="AlphaFoldDB" id="A0A7E4ZSK3"/>
<evidence type="ECO:0000313" key="2">
    <source>
        <dbReference type="WBParaSite" id="Pan_g14670.t1"/>
    </source>
</evidence>
<organism evidence="1 2">
    <name type="scientific">Panagrellus redivivus</name>
    <name type="common">Microworm</name>
    <dbReference type="NCBI Taxonomy" id="6233"/>
    <lineage>
        <taxon>Eukaryota</taxon>
        <taxon>Metazoa</taxon>
        <taxon>Ecdysozoa</taxon>
        <taxon>Nematoda</taxon>
        <taxon>Chromadorea</taxon>
        <taxon>Rhabditida</taxon>
        <taxon>Tylenchina</taxon>
        <taxon>Panagrolaimomorpha</taxon>
        <taxon>Panagrolaimoidea</taxon>
        <taxon>Panagrolaimidae</taxon>
        <taxon>Panagrellus</taxon>
    </lineage>
</organism>
<proteinExistence type="predicted"/>
<dbReference type="WBParaSite" id="Pan_g14670.t1">
    <property type="protein sequence ID" value="Pan_g14670.t1"/>
    <property type="gene ID" value="Pan_g14670"/>
</dbReference>
<reference evidence="1" key="1">
    <citation type="journal article" date="2013" name="Genetics">
        <title>The draft genome and transcriptome of Panagrellus redivivus are shaped by the harsh demands of a free-living lifestyle.</title>
        <authorList>
            <person name="Srinivasan J."/>
            <person name="Dillman A.R."/>
            <person name="Macchietto M.G."/>
            <person name="Heikkinen L."/>
            <person name="Lakso M."/>
            <person name="Fracchia K.M."/>
            <person name="Antoshechkin I."/>
            <person name="Mortazavi A."/>
            <person name="Wong G."/>
            <person name="Sternberg P.W."/>
        </authorList>
    </citation>
    <scope>NUCLEOTIDE SEQUENCE [LARGE SCALE GENOMIC DNA]</scope>
    <source>
        <strain evidence="1">MT8872</strain>
    </source>
</reference>
<name>A0A7E4ZSK3_PANRE</name>
<keyword evidence="1" id="KW-1185">Reference proteome</keyword>
<dbReference type="Proteomes" id="UP000492821">
    <property type="component" value="Unassembled WGS sequence"/>
</dbReference>
<evidence type="ECO:0000313" key="1">
    <source>
        <dbReference type="Proteomes" id="UP000492821"/>
    </source>
</evidence>
<reference evidence="2" key="2">
    <citation type="submission" date="2020-10" db="UniProtKB">
        <authorList>
            <consortium name="WormBaseParasite"/>
        </authorList>
    </citation>
    <scope>IDENTIFICATION</scope>
</reference>
<accession>A0A7E4ZSK3</accession>